<feature type="compositionally biased region" description="Low complexity" evidence="1">
    <location>
        <begin position="73"/>
        <end position="93"/>
    </location>
</feature>
<feature type="domain" description="UBA" evidence="2">
    <location>
        <begin position="447"/>
        <end position="491"/>
    </location>
</feature>
<feature type="compositionally biased region" description="Pro residues" evidence="1">
    <location>
        <begin position="22"/>
        <end position="41"/>
    </location>
</feature>
<feature type="compositionally biased region" description="Low complexity" evidence="1">
    <location>
        <begin position="197"/>
        <end position="220"/>
    </location>
</feature>
<feature type="compositionally biased region" description="Low complexity" evidence="1">
    <location>
        <begin position="343"/>
        <end position="367"/>
    </location>
</feature>
<feature type="region of interest" description="Disordered" evidence="1">
    <location>
        <begin position="234"/>
        <end position="273"/>
    </location>
</feature>
<reference evidence="3 4" key="1">
    <citation type="submission" date="2023-11" db="EMBL/GenBank/DDBJ databases">
        <title>Halocaridina rubra genome assembly.</title>
        <authorList>
            <person name="Smith C."/>
        </authorList>
    </citation>
    <scope>NUCLEOTIDE SEQUENCE [LARGE SCALE GENOMIC DNA]</scope>
    <source>
        <strain evidence="3">EP-1</strain>
        <tissue evidence="3">Whole</tissue>
    </source>
</reference>
<evidence type="ECO:0000313" key="3">
    <source>
        <dbReference type="EMBL" id="KAK7069327.1"/>
    </source>
</evidence>
<evidence type="ECO:0000256" key="1">
    <source>
        <dbReference type="SAM" id="MobiDB-lite"/>
    </source>
</evidence>
<feature type="compositionally biased region" description="Polar residues" evidence="1">
    <location>
        <begin position="397"/>
        <end position="409"/>
    </location>
</feature>
<protein>
    <recommendedName>
        <fullName evidence="2">UBA domain-containing protein</fullName>
    </recommendedName>
</protein>
<feature type="compositionally biased region" description="Pro residues" evidence="1">
    <location>
        <begin position="332"/>
        <end position="342"/>
    </location>
</feature>
<feature type="compositionally biased region" description="Pro residues" evidence="1">
    <location>
        <begin position="183"/>
        <end position="196"/>
    </location>
</feature>
<dbReference type="SUPFAM" id="SSF46934">
    <property type="entry name" value="UBA-like"/>
    <property type="match status" value="1"/>
</dbReference>
<keyword evidence="4" id="KW-1185">Reference proteome</keyword>
<dbReference type="Gene3D" id="1.10.8.10">
    <property type="entry name" value="DNA helicase RuvA subunit, C-terminal domain"/>
    <property type="match status" value="1"/>
</dbReference>
<dbReference type="PROSITE" id="PS50030">
    <property type="entry name" value="UBA"/>
    <property type="match status" value="1"/>
</dbReference>
<dbReference type="InterPro" id="IPR015940">
    <property type="entry name" value="UBA"/>
</dbReference>
<feature type="region of interest" description="Disordered" evidence="1">
    <location>
        <begin position="159"/>
        <end position="220"/>
    </location>
</feature>
<dbReference type="EMBL" id="JAXCGZ010016983">
    <property type="protein sequence ID" value="KAK7069327.1"/>
    <property type="molecule type" value="Genomic_DNA"/>
</dbReference>
<dbReference type="Proteomes" id="UP001381693">
    <property type="component" value="Unassembled WGS sequence"/>
</dbReference>
<accession>A0AAN8WNF1</accession>
<organism evidence="3 4">
    <name type="scientific">Halocaridina rubra</name>
    <name type="common">Hawaiian red shrimp</name>
    <dbReference type="NCBI Taxonomy" id="373956"/>
    <lineage>
        <taxon>Eukaryota</taxon>
        <taxon>Metazoa</taxon>
        <taxon>Ecdysozoa</taxon>
        <taxon>Arthropoda</taxon>
        <taxon>Crustacea</taxon>
        <taxon>Multicrustacea</taxon>
        <taxon>Malacostraca</taxon>
        <taxon>Eumalacostraca</taxon>
        <taxon>Eucarida</taxon>
        <taxon>Decapoda</taxon>
        <taxon>Pleocyemata</taxon>
        <taxon>Caridea</taxon>
        <taxon>Atyoidea</taxon>
        <taxon>Atyidae</taxon>
        <taxon>Halocaridina</taxon>
    </lineage>
</organism>
<proteinExistence type="predicted"/>
<feature type="region of interest" description="Disordered" evidence="1">
    <location>
        <begin position="113"/>
        <end position="147"/>
    </location>
</feature>
<name>A0AAN8WNF1_HALRR</name>
<feature type="compositionally biased region" description="Low complexity" evidence="1">
    <location>
        <begin position="42"/>
        <end position="51"/>
    </location>
</feature>
<sequence length="496" mass="51407">GSRSPLMSPSPSPRVARRDDVIPPPPVPPRKASPAPSPPTTPATSHRTTLMDTEEEEDMPTAPPRTQSVTSLVTPTIVSSSTAPTTPTTPPRTITIVTLDTNYLPVETIGSTTTGLKDSSTSISTSTGNINMTRKGSAPSPLRHRPLSVPHIVPRTSILMKSSGSNPSLSSSSSSPSSTPATTPTPTPLPSAPPFPTASSHSASHSLHFSQTSSTSSSSLCITPTLVPVSLPIPSSPNLSNIQRQQHHEQQPMSPLGGPPTTTAPPPPVSLSSPVTVITYTPVMTEELISPMEGHSGGLLGTSPSSTSAVTPTSTVTPRPRTILPSYSTLMPPTPSTTPSPSSPSSVTSSTSSSSSCSASASSSSSNGGNGGVGAGELEDIHEEPPYENMTLPPPGSSLSARKSATDSDLPNFPAPSVPQLPTITKSLSADRSMNVTDALEGEDSHTAYENLHMDYLSTLTQEGFAQDAVIRALVITRNDITMARDILREFASKRS</sequence>
<dbReference type="AlphaFoldDB" id="A0AAN8WNF1"/>
<feature type="region of interest" description="Disordered" evidence="1">
    <location>
        <begin position="1"/>
        <end position="93"/>
    </location>
</feature>
<feature type="region of interest" description="Disordered" evidence="1">
    <location>
        <begin position="291"/>
        <end position="423"/>
    </location>
</feature>
<dbReference type="CDD" id="cd14318">
    <property type="entry name" value="UBA_Cbl_like"/>
    <property type="match status" value="1"/>
</dbReference>
<gene>
    <name evidence="3" type="ORF">SK128_014464</name>
</gene>
<evidence type="ECO:0000313" key="4">
    <source>
        <dbReference type="Proteomes" id="UP001381693"/>
    </source>
</evidence>
<feature type="non-terminal residue" evidence="3">
    <location>
        <position position="1"/>
    </location>
</feature>
<evidence type="ECO:0000259" key="2">
    <source>
        <dbReference type="PROSITE" id="PS50030"/>
    </source>
</evidence>
<feature type="compositionally biased region" description="Low complexity" evidence="1">
    <location>
        <begin position="162"/>
        <end position="182"/>
    </location>
</feature>
<dbReference type="InterPro" id="IPR009060">
    <property type="entry name" value="UBA-like_sf"/>
</dbReference>
<feature type="compositionally biased region" description="Low complexity" evidence="1">
    <location>
        <begin position="301"/>
        <end position="331"/>
    </location>
</feature>
<comment type="caution">
    <text evidence="3">The sequence shown here is derived from an EMBL/GenBank/DDBJ whole genome shotgun (WGS) entry which is preliminary data.</text>
</comment>